<sequence>MTHYPRDMTGYGANPPAANWPNDAKIAVQIVLNYEEGGENCVLHGDAASEAFLSEITGAQPWPGQRHLNMESIYEYGARAGFWRVHRLLSDLPVTVYGVATALARAPEQVSAMKASGWEIASHGLKWVEHKDMPEEEERAQIAEAIRLHREVTGEAPRGWYTGRCSNNTVRLASETGQFDYVADSYADDLPYWTRVGTRDQLIVPYTLDCNDMRFAIQAGFTTGDQFETYLKDSFDTLYEEGADGAPKMLSIGLHCRLIGRPGRAAALRRVIEYFKSHDGVWFATRLQIAQHWAKENPPMQHTRPSEMDRDTFVAEFGGIFEHSPWIAEGAHDLELGPTHDTARGVHQMLARVFRSAPEDKRLGVLTAHPDLAGKLAEAKRLTEESTAEQASVGLDALTDEERATFTRLNEAYTSKFGFPFIIAVRDNTKASIMEAFEHRIGHDRATEFDAACRQVERIAELRLLEKLDA</sequence>
<dbReference type="InterPro" id="IPR011330">
    <property type="entry name" value="Glyco_hydro/deAcase_b/a-brl"/>
</dbReference>
<dbReference type="SUPFAM" id="SSF88713">
    <property type="entry name" value="Glycoside hydrolase/deacetylase"/>
    <property type="match status" value="1"/>
</dbReference>
<protein>
    <recommendedName>
        <fullName evidence="3">Chitooligosaccharide deacetylase</fullName>
    </recommendedName>
    <alternativeName>
        <fullName evidence="5">Nodulation protein B</fullName>
    </alternativeName>
</protein>
<dbReference type="PROSITE" id="PS51677">
    <property type="entry name" value="NODB"/>
    <property type="match status" value="1"/>
</dbReference>
<comment type="caution">
    <text evidence="7">The sequence shown here is derived from an EMBL/GenBank/DDBJ whole genome shotgun (WGS) entry which is preliminary data.</text>
</comment>
<evidence type="ECO:0000259" key="6">
    <source>
        <dbReference type="PROSITE" id="PS51677"/>
    </source>
</evidence>
<dbReference type="EMBL" id="JAMFMB010000003">
    <property type="protein sequence ID" value="MCL6282666.1"/>
    <property type="molecule type" value="Genomic_DNA"/>
</dbReference>
<dbReference type="PANTHER" id="PTHR43123:SF1">
    <property type="entry name" value="POLYSACCHARIDE DEACETYLASE-RELATED"/>
    <property type="match status" value="1"/>
</dbReference>
<dbReference type="Proteomes" id="UP001203880">
    <property type="component" value="Unassembled WGS sequence"/>
</dbReference>
<evidence type="ECO:0000256" key="3">
    <source>
        <dbReference type="ARBA" id="ARBA00020071"/>
    </source>
</evidence>
<evidence type="ECO:0000256" key="1">
    <source>
        <dbReference type="ARBA" id="ARBA00003236"/>
    </source>
</evidence>
<dbReference type="Gene3D" id="1.10.3330.10">
    <property type="entry name" value="Oxo-4-hydroxy-4-carboxy-5-ureidoimidazoline decarboxylase"/>
    <property type="match status" value="1"/>
</dbReference>
<dbReference type="Gene3D" id="3.20.20.370">
    <property type="entry name" value="Glycoside hydrolase/deacetylase"/>
    <property type="match status" value="1"/>
</dbReference>
<reference evidence="7" key="1">
    <citation type="submission" date="2022-05" db="EMBL/GenBank/DDBJ databases">
        <authorList>
            <person name="Park J.-S."/>
        </authorList>
    </citation>
    <scope>NUCLEOTIDE SEQUENCE</scope>
    <source>
        <strain evidence="7">2012CJ41-6</strain>
    </source>
</reference>
<accession>A0ABT0PYM3</accession>
<dbReference type="InterPro" id="IPR002509">
    <property type="entry name" value="NODB_dom"/>
</dbReference>
<dbReference type="InterPro" id="IPR036778">
    <property type="entry name" value="OHCU_decarboxylase_sf"/>
</dbReference>
<comment type="similarity">
    <text evidence="2">Belongs to the polysaccharide deacetylase family.</text>
</comment>
<dbReference type="InterPro" id="IPR017625">
    <property type="entry name" value="PuuE"/>
</dbReference>
<dbReference type="Pfam" id="PF01522">
    <property type="entry name" value="Polysacc_deac_1"/>
    <property type="match status" value="1"/>
</dbReference>
<dbReference type="PANTHER" id="PTHR43123">
    <property type="entry name" value="POLYSACCHARIDE DEACETYLASE-RELATED"/>
    <property type="match status" value="1"/>
</dbReference>
<evidence type="ECO:0000313" key="7">
    <source>
        <dbReference type="EMBL" id="MCL6282666.1"/>
    </source>
</evidence>
<keyword evidence="4" id="KW-0659">Purine metabolism</keyword>
<dbReference type="RefSeq" id="WP_249706984.1">
    <property type="nucleotide sequence ID" value="NZ_JAMFMB010000003.1"/>
</dbReference>
<dbReference type="Pfam" id="PF09349">
    <property type="entry name" value="OHCU_decarbox"/>
    <property type="match status" value="1"/>
</dbReference>
<evidence type="ECO:0000256" key="5">
    <source>
        <dbReference type="ARBA" id="ARBA00032976"/>
    </source>
</evidence>
<dbReference type="NCBIfam" id="TIGR03164">
    <property type="entry name" value="UHCUDC"/>
    <property type="match status" value="1"/>
</dbReference>
<dbReference type="NCBIfam" id="TIGR03212">
    <property type="entry name" value="uraD_N-term-dom"/>
    <property type="match status" value="1"/>
</dbReference>
<organism evidence="7 8">
    <name type="scientific">Ruegeria spongiae</name>
    <dbReference type="NCBI Taxonomy" id="2942209"/>
    <lineage>
        <taxon>Bacteria</taxon>
        <taxon>Pseudomonadati</taxon>
        <taxon>Pseudomonadota</taxon>
        <taxon>Alphaproteobacteria</taxon>
        <taxon>Rhodobacterales</taxon>
        <taxon>Roseobacteraceae</taxon>
        <taxon>Ruegeria</taxon>
    </lineage>
</organism>
<keyword evidence="8" id="KW-1185">Reference proteome</keyword>
<evidence type="ECO:0000256" key="2">
    <source>
        <dbReference type="ARBA" id="ARBA00010973"/>
    </source>
</evidence>
<proteinExistence type="inferred from homology"/>
<feature type="domain" description="NodB homology" evidence="6">
    <location>
        <begin position="68"/>
        <end position="284"/>
    </location>
</feature>
<dbReference type="SUPFAM" id="SSF158694">
    <property type="entry name" value="UraD-Like"/>
    <property type="match status" value="1"/>
</dbReference>
<evidence type="ECO:0000313" key="8">
    <source>
        <dbReference type="Proteomes" id="UP001203880"/>
    </source>
</evidence>
<dbReference type="InterPro" id="IPR018020">
    <property type="entry name" value="OHCU_decarboxylase"/>
</dbReference>
<comment type="function">
    <text evidence="1">Is involved in generating a small heat-stable compound (Nod), an acylated oligomer of N-acetylglucosamine, that stimulates mitosis in various plant protoplasts.</text>
</comment>
<dbReference type="CDD" id="cd10977">
    <property type="entry name" value="CE4_PuuE_SpCDA1"/>
    <property type="match status" value="1"/>
</dbReference>
<name>A0ABT0PYM3_9RHOB</name>
<gene>
    <name evidence="7" type="primary">puuE</name>
    <name evidence="7" type="ORF">M3P21_03905</name>
</gene>
<dbReference type="InterPro" id="IPR017580">
    <property type="entry name" value="OHCU_decarboxylase-1"/>
</dbReference>
<evidence type="ECO:0000256" key="4">
    <source>
        <dbReference type="ARBA" id="ARBA00022631"/>
    </source>
</evidence>